<dbReference type="Gene3D" id="3.20.20.70">
    <property type="entry name" value="Aldolase class I"/>
    <property type="match status" value="1"/>
</dbReference>
<gene>
    <name evidence="5" type="ORF">N0V93_001568</name>
</gene>
<dbReference type="InterPro" id="IPR004352">
    <property type="entry name" value="GH114_TIM-barrel"/>
</dbReference>
<reference evidence="5" key="1">
    <citation type="submission" date="2022-10" db="EMBL/GenBank/DDBJ databases">
        <title>Tapping the CABI collections for fungal endophytes: first genome assemblies for Collariella, Neodidymelliopsis, Ascochyta clinopodiicola, Didymella pomorum, Didymosphaeria variabile, Neocosmospora piperis and Neocucurbitaria cava.</title>
        <authorList>
            <person name="Hill R."/>
        </authorList>
    </citation>
    <scope>NUCLEOTIDE SEQUENCE</scope>
    <source>
        <strain evidence="5">IMI 355082</strain>
    </source>
</reference>
<dbReference type="EMBL" id="JAPEVB010000001">
    <property type="protein sequence ID" value="KAJ4397343.1"/>
    <property type="molecule type" value="Genomic_DNA"/>
</dbReference>
<keyword evidence="6" id="KW-1185">Reference proteome</keyword>
<dbReference type="Pfam" id="PF03537">
    <property type="entry name" value="Glyco_hydro_114"/>
    <property type="match status" value="1"/>
</dbReference>
<accession>A0A9W8Z467</accession>
<dbReference type="GO" id="GO:0004557">
    <property type="term" value="F:alpha-galactosidase activity"/>
    <property type="evidence" value="ECO:0007669"/>
    <property type="project" value="UniProtKB-EC"/>
</dbReference>
<name>A0A9W8Z467_9PEZI</name>
<dbReference type="PANTHER" id="PTHR35273">
    <property type="entry name" value="ALPHA-1,4 POLYGALACTOSAMINIDASE, PUTATIVE (AFU_ORTHOLOGUE AFUA_3G07890)-RELATED"/>
    <property type="match status" value="1"/>
</dbReference>
<protein>
    <recommendedName>
        <fullName evidence="2">alpha-galactosidase</fullName>
        <ecNumber evidence="2">3.2.1.22</ecNumber>
    </recommendedName>
</protein>
<dbReference type="InterPro" id="IPR017853">
    <property type="entry name" value="GH"/>
</dbReference>
<comment type="catalytic activity">
    <reaction evidence="1">
        <text>Hydrolysis of terminal, non-reducing alpha-D-galactose residues in alpha-D-galactosides, including galactose oligosaccharides, galactomannans and galactolipids.</text>
        <dbReference type="EC" id="3.2.1.22"/>
    </reaction>
</comment>
<dbReference type="PANTHER" id="PTHR35273:SF2">
    <property type="entry name" value="ALPHA-GALACTOSIDASE"/>
    <property type="match status" value="1"/>
</dbReference>
<evidence type="ECO:0000256" key="3">
    <source>
        <dbReference type="SAM" id="MobiDB-lite"/>
    </source>
</evidence>
<organism evidence="5 6">
    <name type="scientific">Gnomoniopsis smithogilvyi</name>
    <dbReference type="NCBI Taxonomy" id="1191159"/>
    <lineage>
        <taxon>Eukaryota</taxon>
        <taxon>Fungi</taxon>
        <taxon>Dikarya</taxon>
        <taxon>Ascomycota</taxon>
        <taxon>Pezizomycotina</taxon>
        <taxon>Sordariomycetes</taxon>
        <taxon>Sordariomycetidae</taxon>
        <taxon>Diaporthales</taxon>
        <taxon>Gnomoniaceae</taxon>
        <taxon>Gnomoniopsis</taxon>
    </lineage>
</organism>
<proteinExistence type="predicted"/>
<evidence type="ECO:0000256" key="2">
    <source>
        <dbReference type="ARBA" id="ARBA00012755"/>
    </source>
</evidence>
<evidence type="ECO:0000313" key="6">
    <source>
        <dbReference type="Proteomes" id="UP001140453"/>
    </source>
</evidence>
<comment type="caution">
    <text evidence="5">The sequence shown here is derived from an EMBL/GenBank/DDBJ whole genome shotgun (WGS) entry which is preliminary data.</text>
</comment>
<dbReference type="Proteomes" id="UP001140453">
    <property type="component" value="Unassembled WGS sequence"/>
</dbReference>
<feature type="region of interest" description="Disordered" evidence="3">
    <location>
        <begin position="220"/>
        <end position="241"/>
    </location>
</feature>
<evidence type="ECO:0000259" key="4">
    <source>
        <dbReference type="Pfam" id="PF03537"/>
    </source>
</evidence>
<dbReference type="SUPFAM" id="SSF51445">
    <property type="entry name" value="(Trans)glycosidases"/>
    <property type="match status" value="1"/>
</dbReference>
<dbReference type="AlphaFoldDB" id="A0A9W8Z467"/>
<feature type="domain" description="Glycoside-hydrolase family GH114 TIM-barrel" evidence="4">
    <location>
        <begin position="27"/>
        <end position="265"/>
    </location>
</feature>
<dbReference type="EC" id="3.2.1.22" evidence="2"/>
<dbReference type="OrthoDB" id="2108802at2759"/>
<evidence type="ECO:0000256" key="1">
    <source>
        <dbReference type="ARBA" id="ARBA00001255"/>
    </source>
</evidence>
<dbReference type="InterPro" id="IPR013785">
    <property type="entry name" value="Aldolase_TIM"/>
</dbReference>
<evidence type="ECO:0000313" key="5">
    <source>
        <dbReference type="EMBL" id="KAJ4397343.1"/>
    </source>
</evidence>
<sequence>MDPNGPPPPIPPRPPGFGIWQPPVGSTWNYVLHHPVRLDHSIEQHDVWIIDLFDTPASSVAALHARNRKVIAYFSAGTYENWRQDASQFPAAALGRKMDDWEGERWLQPSHPGVRQVMLARLDLAVAKGFDGVDPDNVDGWDNKNGLKLTKHDAVDYVLWLAREAHVRGLSVGLKNAGDIVERVIGEMQWAVNEQAVQFGDVEQFLPFVRAGKPVFHVEYPKGEDPDDKKHNDEKEVTGKKRDKCFGARGKGFSTIIKNVKLDQWVQTP</sequence>